<organism evidence="1 3">
    <name type="scientific">Ferroplasma acidiphilum</name>
    <dbReference type="NCBI Taxonomy" id="74969"/>
    <lineage>
        <taxon>Archaea</taxon>
        <taxon>Methanobacteriati</taxon>
        <taxon>Thermoplasmatota</taxon>
        <taxon>Thermoplasmata</taxon>
        <taxon>Thermoplasmatales</taxon>
        <taxon>Ferroplasmaceae</taxon>
        <taxon>Ferroplasma</taxon>
    </lineage>
</organism>
<dbReference type="EMBL" id="JABGBP010000246">
    <property type="protein sequence ID" value="NOL60553.1"/>
    <property type="molecule type" value="Genomic_DNA"/>
</dbReference>
<gene>
    <name evidence="1" type="ORF">FAD_1843</name>
    <name evidence="2" type="ORF">HLB00_06870</name>
</gene>
<proteinExistence type="predicted"/>
<evidence type="ECO:0000313" key="2">
    <source>
        <dbReference type="EMBL" id="NOL60553.1"/>
    </source>
</evidence>
<accession>A0A1V0N6H1</accession>
<dbReference type="InterPro" id="IPR003749">
    <property type="entry name" value="ThiS/MoaD-like"/>
</dbReference>
<dbReference type="Pfam" id="PF02597">
    <property type="entry name" value="ThiS"/>
    <property type="match status" value="1"/>
</dbReference>
<dbReference type="KEGG" id="fai:FAD_1843"/>
<dbReference type="Gene3D" id="3.10.20.30">
    <property type="match status" value="1"/>
</dbReference>
<keyword evidence="3" id="KW-1185">Reference proteome</keyword>
<dbReference type="InterPro" id="IPR016155">
    <property type="entry name" value="Mopterin_synth/thiamin_S_b"/>
</dbReference>
<name>A0A1V0N6H1_9ARCH</name>
<dbReference type="STRING" id="74969.FAD_1843"/>
<dbReference type="SUPFAM" id="SSF54285">
    <property type="entry name" value="MoaD/ThiS"/>
    <property type="match status" value="1"/>
</dbReference>
<evidence type="ECO:0000313" key="3">
    <source>
        <dbReference type="Proteomes" id="UP000192050"/>
    </source>
</evidence>
<evidence type="ECO:0000313" key="1">
    <source>
        <dbReference type="EMBL" id="ARD85679.1"/>
    </source>
</evidence>
<dbReference type="InterPro" id="IPR012675">
    <property type="entry name" value="Beta-grasp_dom_sf"/>
</dbReference>
<dbReference type="EMBL" id="CP015363">
    <property type="protein sequence ID" value="ARD85679.1"/>
    <property type="molecule type" value="Genomic_DNA"/>
</dbReference>
<dbReference type="GeneID" id="16025124"/>
<reference evidence="2 4" key="2">
    <citation type="submission" date="2020-05" db="EMBL/GenBank/DDBJ databases">
        <authorList>
            <person name="Zhang R."/>
        </authorList>
    </citation>
    <scope>NUCLEOTIDE SEQUENCE [LARGE SCALE GENOMIC DNA]</scope>
    <source>
        <strain evidence="2 4">DSM 28986</strain>
    </source>
</reference>
<dbReference type="Proteomes" id="UP000192050">
    <property type="component" value="Chromosome"/>
</dbReference>
<evidence type="ECO:0000313" key="4">
    <source>
        <dbReference type="Proteomes" id="UP000546917"/>
    </source>
</evidence>
<dbReference type="Proteomes" id="UP000546917">
    <property type="component" value="Unassembled WGS sequence"/>
</dbReference>
<evidence type="ECO:0008006" key="5">
    <source>
        <dbReference type="Google" id="ProtNLM"/>
    </source>
</evidence>
<dbReference type="OrthoDB" id="57434at2157"/>
<protein>
    <recommendedName>
        <fullName evidence="5">MoaD/ThiS family protein</fullName>
    </recommendedName>
</protein>
<dbReference type="RefSeq" id="WP_009886990.1">
    <property type="nucleotide sequence ID" value="NZ_CP015363.1"/>
</dbReference>
<sequence>MIEIIGKEKRKIHIEESKKLSDIYSAFNIDEDGFVAILNGNPATSDAIVNPEDNLVFLEIFSGG</sequence>
<dbReference type="AlphaFoldDB" id="A0A1V0N6H1"/>
<reference evidence="1 3" key="1">
    <citation type="submission" date="2011-10" db="EMBL/GenBank/DDBJ databases">
        <title>Metabolic and evolutionary patterns in the extreme acidophile Ferroplasma acidiphilum.</title>
        <authorList>
            <person name="Golyshina O.V."/>
            <person name="Kozyavkin S.A."/>
            <person name="Tatusov R.L."/>
            <person name="Slesarev A.I."/>
            <person name="Golyshin P.N."/>
        </authorList>
    </citation>
    <scope>NUCLEOTIDE SEQUENCE [LARGE SCALE GENOMIC DNA]</scope>
    <source>
        <strain evidence="1">Berkeley</strain>
        <strain evidence="3">Y</strain>
    </source>
</reference>